<dbReference type="Gene3D" id="3.30.450.330">
    <property type="match status" value="1"/>
</dbReference>
<dbReference type="PANTHER" id="PTHR30627:SF1">
    <property type="entry name" value="PEPTIDOGLYCAN D,D-TRANSPEPTIDASE FTSI"/>
    <property type="match status" value="1"/>
</dbReference>
<evidence type="ECO:0000259" key="6">
    <source>
        <dbReference type="Pfam" id="PF03717"/>
    </source>
</evidence>
<dbReference type="GO" id="GO:0004180">
    <property type="term" value="F:carboxypeptidase activity"/>
    <property type="evidence" value="ECO:0007669"/>
    <property type="project" value="UniProtKB-KW"/>
</dbReference>
<dbReference type="GO" id="GO:0008658">
    <property type="term" value="F:penicillin binding"/>
    <property type="evidence" value="ECO:0007669"/>
    <property type="project" value="InterPro"/>
</dbReference>
<organism evidence="7 8">
    <name type="scientific">Victivallis lenta</name>
    <dbReference type="NCBI Taxonomy" id="2606640"/>
    <lineage>
        <taxon>Bacteria</taxon>
        <taxon>Pseudomonadati</taxon>
        <taxon>Lentisphaerota</taxon>
        <taxon>Lentisphaeria</taxon>
        <taxon>Victivallales</taxon>
        <taxon>Victivallaceae</taxon>
        <taxon>Victivallis</taxon>
    </lineage>
</organism>
<dbReference type="InterPro" id="IPR036138">
    <property type="entry name" value="PBP_dimer_sf"/>
</dbReference>
<comment type="caution">
    <text evidence="7">The sequence shown here is derived from an EMBL/GenBank/DDBJ whole genome shotgun (WGS) entry which is preliminary data.</text>
</comment>
<sequence>MQSTNDKIRNRIRWVAILFIPVVIVLAVRLYFIQVVQHEFYLEKARARYTTTKVTAGKRGEIFDFHGNLLVSNVPCVHITADPSHLKKPGQRQRLAYLLAAEFPEKSYQDFYDRLVPTRTKKDEDGNVVLKEDGTPETVPNRYAMIARGVSLEKAAQVREIARLNKLNALFFQDSYMRAYPKGSLLSNVLGFTNVVDDSDVAQIGLEKYFDKQMTAQFGREIYERDRIGRPLLYGPHVSEEARDGRNLYLTISEPIQSILEEELDASFAEWKPATLYAAIVDPKTGNVLAMAQRPTFDPNDRSTYTDAAGRTRIAEDSIEPGSIIKPFTIGKALDWGFVTPETEIDCDKGTWIYLGKPLRDSHPYDKLTVAGVIQKSSNIGTAKVAMKLGEERVYQALRMFGFGEKTNLPFRTETSGYLPRVSKWDGLSITRFPIGYGIRVTPLQMLRAYCALANGGRMPQLRLVDRVEDPSTGEIQHIPVSEPVQLFDHPEKHRELIDMMIKVTQKGGTAYKAALPGYEVAGKTGTSRKYIPGRGYVGGKYFSSFVGFVPARDPAFVMLVTMDEPTGAYYAATVAVPTFKRVSQRVLRHMNIPPDPALLPENNRTPAGQ</sequence>
<dbReference type="PANTHER" id="PTHR30627">
    <property type="entry name" value="PEPTIDOGLYCAN D,D-TRANSPEPTIDASE"/>
    <property type="match status" value="1"/>
</dbReference>
<dbReference type="AlphaFoldDB" id="A0A844FZJ6"/>
<dbReference type="Pfam" id="PF03717">
    <property type="entry name" value="PBP_dimer"/>
    <property type="match status" value="1"/>
</dbReference>
<dbReference type="SUPFAM" id="SSF56519">
    <property type="entry name" value="Penicillin binding protein dimerisation domain"/>
    <property type="match status" value="1"/>
</dbReference>
<dbReference type="RefSeq" id="WP_106052370.1">
    <property type="nucleotide sequence ID" value="NZ_CALXOB010000044.1"/>
</dbReference>
<feature type="domain" description="Penicillin-binding protein dimerisation" evidence="6">
    <location>
        <begin position="56"/>
        <end position="231"/>
    </location>
</feature>
<dbReference type="InterPro" id="IPR012338">
    <property type="entry name" value="Beta-lactam/transpept-like"/>
</dbReference>
<gene>
    <name evidence="7" type="ORF">FYJ85_06625</name>
</gene>
<keyword evidence="2" id="KW-0121">Carboxypeptidase</keyword>
<keyword evidence="8" id="KW-1185">Reference proteome</keyword>
<dbReference type="SUPFAM" id="SSF56601">
    <property type="entry name" value="beta-lactamase/transpeptidase-like"/>
    <property type="match status" value="1"/>
</dbReference>
<dbReference type="Pfam" id="PF00905">
    <property type="entry name" value="Transpeptidase"/>
    <property type="match status" value="1"/>
</dbReference>
<dbReference type="InterPro" id="IPR005311">
    <property type="entry name" value="PBP_dimer"/>
</dbReference>
<comment type="subcellular location">
    <subcellularLocation>
        <location evidence="1">Membrane</location>
    </subcellularLocation>
</comment>
<evidence type="ECO:0000259" key="5">
    <source>
        <dbReference type="Pfam" id="PF00905"/>
    </source>
</evidence>
<keyword evidence="4" id="KW-0812">Transmembrane</keyword>
<dbReference type="Gene3D" id="3.40.710.10">
    <property type="entry name" value="DD-peptidase/beta-lactamase superfamily"/>
    <property type="match status" value="1"/>
</dbReference>
<keyword evidence="3 4" id="KW-0472">Membrane</keyword>
<feature type="domain" description="Penicillin-binding protein transpeptidase" evidence="5">
    <location>
        <begin position="277"/>
        <end position="584"/>
    </location>
</feature>
<keyword evidence="2" id="KW-0645">Protease</keyword>
<reference evidence="7 8" key="1">
    <citation type="submission" date="2019-08" db="EMBL/GenBank/DDBJ databases">
        <title>In-depth cultivation of the pig gut microbiome towards novel bacterial diversity and tailored functional studies.</title>
        <authorList>
            <person name="Wylensek D."/>
            <person name="Hitch T.C.A."/>
            <person name="Clavel T."/>
        </authorList>
    </citation>
    <scope>NUCLEOTIDE SEQUENCE [LARGE SCALE GENOMIC DNA]</scope>
    <source>
        <strain evidence="7 8">BBE-744-WT-12</strain>
    </source>
</reference>
<dbReference type="GO" id="GO:0071555">
    <property type="term" value="P:cell wall organization"/>
    <property type="evidence" value="ECO:0007669"/>
    <property type="project" value="TreeGrafter"/>
</dbReference>
<accession>A0A844FZJ6</accession>
<proteinExistence type="predicted"/>
<evidence type="ECO:0000256" key="3">
    <source>
        <dbReference type="ARBA" id="ARBA00023136"/>
    </source>
</evidence>
<keyword evidence="2" id="KW-0378">Hydrolase</keyword>
<evidence type="ECO:0000313" key="8">
    <source>
        <dbReference type="Proteomes" id="UP000435649"/>
    </source>
</evidence>
<feature type="transmembrane region" description="Helical" evidence="4">
    <location>
        <begin position="12"/>
        <end position="32"/>
    </location>
</feature>
<protein>
    <submittedName>
        <fullName evidence="7">Penicillin-binding protein 2</fullName>
    </submittedName>
</protein>
<dbReference type="InterPro" id="IPR001460">
    <property type="entry name" value="PCN-bd_Tpept"/>
</dbReference>
<dbReference type="Gene3D" id="3.90.1310.10">
    <property type="entry name" value="Penicillin-binding protein 2a (Domain 2)"/>
    <property type="match status" value="1"/>
</dbReference>
<keyword evidence="4" id="KW-1133">Transmembrane helix</keyword>
<evidence type="ECO:0000256" key="4">
    <source>
        <dbReference type="SAM" id="Phobius"/>
    </source>
</evidence>
<dbReference type="GO" id="GO:0005886">
    <property type="term" value="C:plasma membrane"/>
    <property type="evidence" value="ECO:0007669"/>
    <property type="project" value="TreeGrafter"/>
</dbReference>
<evidence type="ECO:0000313" key="7">
    <source>
        <dbReference type="EMBL" id="MST96717.1"/>
    </source>
</evidence>
<evidence type="ECO:0000256" key="2">
    <source>
        <dbReference type="ARBA" id="ARBA00022645"/>
    </source>
</evidence>
<dbReference type="Proteomes" id="UP000435649">
    <property type="component" value="Unassembled WGS sequence"/>
</dbReference>
<dbReference type="InterPro" id="IPR050515">
    <property type="entry name" value="Beta-lactam/transpept"/>
</dbReference>
<name>A0A844FZJ6_9BACT</name>
<dbReference type="EMBL" id="VUNS01000005">
    <property type="protein sequence ID" value="MST96717.1"/>
    <property type="molecule type" value="Genomic_DNA"/>
</dbReference>
<evidence type="ECO:0000256" key="1">
    <source>
        <dbReference type="ARBA" id="ARBA00004370"/>
    </source>
</evidence>